<dbReference type="EMBL" id="AYKW01000023">
    <property type="protein sequence ID" value="PIL28644.1"/>
    <property type="molecule type" value="Genomic_DNA"/>
</dbReference>
<sequence>MNPNAVSERHPDLYFPDGDVILAVKQTPHSGAVEPPKYTLFRVHKFLLKHHSTTFANFFADANVAPAEVYDGVPLAEMFGDRAEDFAVLLDYLYNPTSLVFKRNDPNIPLTVSGVIRLSDKYLIEPLRRRLVQEVCAAWPTTLVEYDIKQAEIDSLRALPLNAPLKYRGRLADVIPEPASAILFAQEFDCPQILPAAFYTLSLIPITHDWDAKPRECHEPLAKWSLLDNENLVRYIHGFQSLNKYRPHPIQFLCEHCDVSWNMDGPAEPVNNSSYDYIKRLLDVVWDGAGPSVTHSDPIRLLAKCFNYYDMPELSEKHFPDGLCEGCDRLLSRRLPEERKRLWENLGEWFKVK</sequence>
<dbReference type="Gene3D" id="3.30.710.10">
    <property type="entry name" value="Potassium Channel Kv1.1, Chain A"/>
    <property type="match status" value="1"/>
</dbReference>
<gene>
    <name evidence="2" type="ORF">GSI_08686</name>
</gene>
<dbReference type="STRING" id="1077348.A0A2G8S4I7"/>
<name>A0A2G8S4I7_9APHY</name>
<dbReference type="SUPFAM" id="SSF54695">
    <property type="entry name" value="POZ domain"/>
    <property type="match status" value="1"/>
</dbReference>
<dbReference type="InterPro" id="IPR011333">
    <property type="entry name" value="SKP1/BTB/POZ_sf"/>
</dbReference>
<dbReference type="AlphaFoldDB" id="A0A2G8S4I7"/>
<dbReference type="Proteomes" id="UP000230002">
    <property type="component" value="Unassembled WGS sequence"/>
</dbReference>
<evidence type="ECO:0000313" key="3">
    <source>
        <dbReference type="Proteomes" id="UP000230002"/>
    </source>
</evidence>
<accession>A0A2G8S4I7</accession>
<proteinExistence type="predicted"/>
<evidence type="ECO:0000259" key="1">
    <source>
        <dbReference type="PROSITE" id="PS50097"/>
    </source>
</evidence>
<dbReference type="PROSITE" id="PS50097">
    <property type="entry name" value="BTB"/>
    <property type="match status" value="1"/>
</dbReference>
<evidence type="ECO:0000313" key="2">
    <source>
        <dbReference type="EMBL" id="PIL28644.1"/>
    </source>
</evidence>
<dbReference type="OrthoDB" id="3268787at2759"/>
<comment type="caution">
    <text evidence="2">The sequence shown here is derived from an EMBL/GenBank/DDBJ whole genome shotgun (WGS) entry which is preliminary data.</text>
</comment>
<feature type="domain" description="BTB" evidence="1">
    <location>
        <begin position="18"/>
        <end position="95"/>
    </location>
</feature>
<reference evidence="2 3" key="1">
    <citation type="journal article" date="2015" name="Sci. Rep.">
        <title>Chromosome-level genome map provides insights into diverse defense mechanisms in the medicinal fungus Ganoderma sinense.</title>
        <authorList>
            <person name="Zhu Y."/>
            <person name="Xu J."/>
            <person name="Sun C."/>
            <person name="Zhou S."/>
            <person name="Xu H."/>
            <person name="Nelson D.R."/>
            <person name="Qian J."/>
            <person name="Song J."/>
            <person name="Luo H."/>
            <person name="Xiang L."/>
            <person name="Li Y."/>
            <person name="Xu Z."/>
            <person name="Ji A."/>
            <person name="Wang L."/>
            <person name="Lu S."/>
            <person name="Hayward A."/>
            <person name="Sun W."/>
            <person name="Li X."/>
            <person name="Schwartz D.C."/>
            <person name="Wang Y."/>
            <person name="Chen S."/>
        </authorList>
    </citation>
    <scope>NUCLEOTIDE SEQUENCE [LARGE SCALE GENOMIC DNA]</scope>
    <source>
        <strain evidence="2 3">ZZ0214-1</strain>
    </source>
</reference>
<dbReference type="SMART" id="SM00225">
    <property type="entry name" value="BTB"/>
    <property type="match status" value="1"/>
</dbReference>
<dbReference type="InterPro" id="IPR000210">
    <property type="entry name" value="BTB/POZ_dom"/>
</dbReference>
<organism evidence="2 3">
    <name type="scientific">Ganoderma sinense ZZ0214-1</name>
    <dbReference type="NCBI Taxonomy" id="1077348"/>
    <lineage>
        <taxon>Eukaryota</taxon>
        <taxon>Fungi</taxon>
        <taxon>Dikarya</taxon>
        <taxon>Basidiomycota</taxon>
        <taxon>Agaricomycotina</taxon>
        <taxon>Agaricomycetes</taxon>
        <taxon>Polyporales</taxon>
        <taxon>Polyporaceae</taxon>
        <taxon>Ganoderma</taxon>
    </lineage>
</organism>
<keyword evidence="3" id="KW-1185">Reference proteome</keyword>
<protein>
    <recommendedName>
        <fullName evidence="1">BTB domain-containing protein</fullName>
    </recommendedName>
</protein>